<dbReference type="Gene3D" id="1.10.150.240">
    <property type="entry name" value="Putative phosphatase, domain 2"/>
    <property type="match status" value="1"/>
</dbReference>
<dbReference type="PRINTS" id="PR00413">
    <property type="entry name" value="HADHALOGNASE"/>
</dbReference>
<comment type="catalytic activity">
    <reaction evidence="3">
        <text>L-tyrosyl-[protein] + ATP = O-phospho-L-tyrosyl-[protein] + ADP + H(+)</text>
        <dbReference type="Rhea" id="RHEA:10596"/>
        <dbReference type="Rhea" id="RHEA-COMP:10136"/>
        <dbReference type="Rhea" id="RHEA-COMP:20101"/>
        <dbReference type="ChEBI" id="CHEBI:15378"/>
        <dbReference type="ChEBI" id="CHEBI:30616"/>
        <dbReference type="ChEBI" id="CHEBI:46858"/>
        <dbReference type="ChEBI" id="CHEBI:61978"/>
        <dbReference type="ChEBI" id="CHEBI:456216"/>
    </reaction>
    <physiologicalReaction direction="left-to-right" evidence="3">
        <dbReference type="Rhea" id="RHEA:10597"/>
    </physiologicalReaction>
</comment>
<dbReference type="SFLD" id="SFLDG01135">
    <property type="entry name" value="C1.5.6:_HAD__Beta-PGM__Phospha"/>
    <property type="match status" value="1"/>
</dbReference>
<dbReference type="InterPro" id="IPR036412">
    <property type="entry name" value="HAD-like_sf"/>
</dbReference>
<dbReference type="FunFam" id="3.40.50.1000:FF:000022">
    <property type="entry name" value="Phosphoglycolate phosphatase"/>
    <property type="match status" value="1"/>
</dbReference>
<dbReference type="InterPro" id="IPR041492">
    <property type="entry name" value="HAD_2"/>
</dbReference>
<evidence type="ECO:0000313" key="7">
    <source>
        <dbReference type="Proteomes" id="UP000019494"/>
    </source>
</evidence>
<organism evidence="6 7">
    <name type="scientific">Intrasporangium chromatireducens Q5-1</name>
    <dbReference type="NCBI Taxonomy" id="584657"/>
    <lineage>
        <taxon>Bacteria</taxon>
        <taxon>Bacillati</taxon>
        <taxon>Actinomycetota</taxon>
        <taxon>Actinomycetes</taxon>
        <taxon>Micrococcales</taxon>
        <taxon>Intrasporangiaceae</taxon>
        <taxon>Intrasporangium</taxon>
    </lineage>
</organism>
<dbReference type="PANTHER" id="PTHR43434:SF26">
    <property type="entry name" value="PYROPHOSPHATASE PPAX"/>
    <property type="match status" value="1"/>
</dbReference>
<evidence type="ECO:0000256" key="2">
    <source>
        <dbReference type="ARBA" id="ARBA00023137"/>
    </source>
</evidence>
<dbReference type="InterPro" id="IPR023214">
    <property type="entry name" value="HAD_sf"/>
</dbReference>
<evidence type="ECO:0000256" key="4">
    <source>
        <dbReference type="ARBA" id="ARBA00069527"/>
    </source>
</evidence>
<proteinExistence type="inferred from homology"/>
<dbReference type="InterPro" id="IPR050155">
    <property type="entry name" value="HAD-like_hydrolase_sf"/>
</dbReference>
<dbReference type="SFLD" id="SFLDG01129">
    <property type="entry name" value="C1.5:_HAD__Beta-PGM__Phosphata"/>
    <property type="match status" value="1"/>
</dbReference>
<dbReference type="InterPro" id="IPR006439">
    <property type="entry name" value="HAD-SF_hydro_IA"/>
</dbReference>
<keyword evidence="2" id="KW-0829">Tyrosine-protein kinase</keyword>
<dbReference type="RefSeq" id="WP_034715069.1">
    <property type="nucleotide sequence ID" value="NZ_AWQS01000039.1"/>
</dbReference>
<keyword evidence="2" id="KW-0418">Kinase</keyword>
<dbReference type="NCBIfam" id="TIGR01509">
    <property type="entry name" value="HAD-SF-IA-v3"/>
    <property type="match status" value="1"/>
</dbReference>
<protein>
    <recommendedName>
        <fullName evidence="4">Tyrosine-protein kinase PtkA</fullName>
    </recommendedName>
    <alternativeName>
        <fullName evidence="5">Protein tyrosine kinase A</fullName>
    </alternativeName>
</protein>
<dbReference type="GO" id="GO:0008967">
    <property type="term" value="F:phosphoglycolate phosphatase activity"/>
    <property type="evidence" value="ECO:0007669"/>
    <property type="project" value="TreeGrafter"/>
</dbReference>
<sequence>MSVQPSPKWKTVVFDLDGTLADTVELIVQSHQHAIRTVLGKEEDPAILRTWIGRTLEVAYGDYCPERADELVRAYLDWNEANLDRLLRPYDGVADVIRDLDAAGLRLAVATSKRRSQAAEVMSVLGLDEHIDVLVAMEDTDKHKPDPEPLLKAVQTLGDTPAEGVYVGDAVVDTLAGKAAGMSTVAVTWGAGNPEALAGVRPDEVVHTPEELRAVLLD</sequence>
<dbReference type="GO" id="GO:0006281">
    <property type="term" value="P:DNA repair"/>
    <property type="evidence" value="ECO:0007669"/>
    <property type="project" value="TreeGrafter"/>
</dbReference>
<accession>W9GNJ7</accession>
<evidence type="ECO:0000313" key="6">
    <source>
        <dbReference type="EMBL" id="EWT06642.1"/>
    </source>
</evidence>
<keyword evidence="2" id="KW-0808">Transferase</keyword>
<evidence type="ECO:0000256" key="1">
    <source>
        <dbReference type="ARBA" id="ARBA00006171"/>
    </source>
</evidence>
<dbReference type="NCBIfam" id="TIGR01549">
    <property type="entry name" value="HAD-SF-IA-v1"/>
    <property type="match status" value="1"/>
</dbReference>
<reference evidence="7" key="1">
    <citation type="submission" date="2013-08" db="EMBL/GenBank/DDBJ databases">
        <title>Intrasporangium oryzae NRRL B-24470.</title>
        <authorList>
            <person name="Liu H."/>
            <person name="Wang G."/>
        </authorList>
    </citation>
    <scope>NUCLEOTIDE SEQUENCE [LARGE SCALE GENOMIC DNA]</scope>
    <source>
        <strain evidence="7">Q5-1</strain>
    </source>
</reference>
<dbReference type="SFLD" id="SFLDS00003">
    <property type="entry name" value="Haloacid_Dehalogenase"/>
    <property type="match status" value="1"/>
</dbReference>
<dbReference type="Gene3D" id="3.40.50.1000">
    <property type="entry name" value="HAD superfamily/HAD-like"/>
    <property type="match status" value="1"/>
</dbReference>
<dbReference type="OrthoDB" id="9776368at2"/>
<dbReference type="GO" id="GO:0004713">
    <property type="term" value="F:protein tyrosine kinase activity"/>
    <property type="evidence" value="ECO:0007669"/>
    <property type="project" value="UniProtKB-KW"/>
</dbReference>
<dbReference type="Pfam" id="PF13419">
    <property type="entry name" value="HAD_2"/>
    <property type="match status" value="1"/>
</dbReference>
<evidence type="ECO:0000256" key="3">
    <source>
        <dbReference type="ARBA" id="ARBA00050405"/>
    </source>
</evidence>
<dbReference type="InterPro" id="IPR023198">
    <property type="entry name" value="PGP-like_dom2"/>
</dbReference>
<dbReference type="SUPFAM" id="SSF56784">
    <property type="entry name" value="HAD-like"/>
    <property type="match status" value="1"/>
</dbReference>
<keyword evidence="7" id="KW-1185">Reference proteome</keyword>
<comment type="similarity">
    <text evidence="1">Belongs to the HAD-like hydrolase superfamily. CbbY/CbbZ/Gph/YieH family.</text>
</comment>
<gene>
    <name evidence="6" type="ORF">N864_20090</name>
</gene>
<dbReference type="AlphaFoldDB" id="W9GNJ7"/>
<evidence type="ECO:0000256" key="5">
    <source>
        <dbReference type="ARBA" id="ARBA00080335"/>
    </source>
</evidence>
<dbReference type="GO" id="GO:0005829">
    <property type="term" value="C:cytosol"/>
    <property type="evidence" value="ECO:0007669"/>
    <property type="project" value="TreeGrafter"/>
</dbReference>
<name>W9GNJ7_9MICO</name>
<comment type="caution">
    <text evidence="6">The sequence shown here is derived from an EMBL/GenBank/DDBJ whole genome shotgun (WGS) entry which is preliminary data.</text>
</comment>
<dbReference type="Proteomes" id="UP000019494">
    <property type="component" value="Unassembled WGS sequence"/>
</dbReference>
<dbReference type="PANTHER" id="PTHR43434">
    <property type="entry name" value="PHOSPHOGLYCOLATE PHOSPHATASE"/>
    <property type="match status" value="1"/>
</dbReference>
<dbReference type="EMBL" id="AWQS01000039">
    <property type="protein sequence ID" value="EWT06642.1"/>
    <property type="molecule type" value="Genomic_DNA"/>
</dbReference>